<organism evidence="2 3">
    <name type="scientific">Ancylostoma duodenale</name>
    <dbReference type="NCBI Taxonomy" id="51022"/>
    <lineage>
        <taxon>Eukaryota</taxon>
        <taxon>Metazoa</taxon>
        <taxon>Ecdysozoa</taxon>
        <taxon>Nematoda</taxon>
        <taxon>Chromadorea</taxon>
        <taxon>Rhabditida</taxon>
        <taxon>Rhabditina</taxon>
        <taxon>Rhabditomorpha</taxon>
        <taxon>Strongyloidea</taxon>
        <taxon>Ancylostomatidae</taxon>
        <taxon>Ancylostomatinae</taxon>
        <taxon>Ancylostoma</taxon>
    </lineage>
</organism>
<accession>A0A0C2GPK0</accession>
<proteinExistence type="predicted"/>
<feature type="compositionally biased region" description="Polar residues" evidence="1">
    <location>
        <begin position="32"/>
        <end position="47"/>
    </location>
</feature>
<dbReference type="GO" id="GO:0016589">
    <property type="term" value="C:NURF complex"/>
    <property type="evidence" value="ECO:0007669"/>
    <property type="project" value="TreeGrafter"/>
</dbReference>
<protein>
    <submittedName>
        <fullName evidence="2">Uncharacterized protein</fullName>
    </submittedName>
</protein>
<evidence type="ECO:0000313" key="3">
    <source>
        <dbReference type="Proteomes" id="UP000054047"/>
    </source>
</evidence>
<keyword evidence="3" id="KW-1185">Reference proteome</keyword>
<gene>
    <name evidence="2" type="ORF">ANCDUO_10909</name>
</gene>
<dbReference type="EMBL" id="KN732614">
    <property type="protein sequence ID" value="KIH58876.1"/>
    <property type="molecule type" value="Genomic_DNA"/>
</dbReference>
<name>A0A0C2GPK0_9BILA</name>
<dbReference type="AlphaFoldDB" id="A0A0C2GPK0"/>
<sequence>MQNELLDPTISPGATPHVGQHVTVPAQPLSGPLSSTLKQTPTSSNAEPEQPDPNRARKVAEVFLTAGHAFQKLGDLAMQLHMGPSSIPAEERWSENNVDHLREALTRFAHELDQISNNVQARTTKMISTDIRRRHMMPQRPATSTISALKRQPAKLGPVIVPKRLNVTRNARQYMPARISTAPTPISQVVVPTTKAFPLTRASSSTFAGQRQYVMSVPQAGPSRTVSMVPASRVSNQPASVHTQHSNMVSHQGPPTLVPVMLDDPPPRLDQRISQCEECIVAATSLTHLVVFHGIAQRFVVYRFVSLSVQCPKGDNNNAEKHNIAEPENGET</sequence>
<feature type="region of interest" description="Disordered" evidence="1">
    <location>
        <begin position="1"/>
        <end position="55"/>
    </location>
</feature>
<dbReference type="PANTHER" id="PTHR21397:SF2">
    <property type="entry name" value="CHROMATIN COMPLEXES SUBUNIT BAP18"/>
    <property type="match status" value="1"/>
</dbReference>
<dbReference type="PANTHER" id="PTHR21397">
    <property type="entry name" value="CHROMATIN COMPLEXES SUBUNIT BAP18-RELATED"/>
    <property type="match status" value="1"/>
</dbReference>
<dbReference type="Proteomes" id="UP000054047">
    <property type="component" value="Unassembled WGS sequence"/>
</dbReference>
<evidence type="ECO:0000313" key="2">
    <source>
        <dbReference type="EMBL" id="KIH58876.1"/>
    </source>
</evidence>
<evidence type="ECO:0000256" key="1">
    <source>
        <dbReference type="SAM" id="MobiDB-lite"/>
    </source>
</evidence>
<reference evidence="2 3" key="1">
    <citation type="submission" date="2013-12" db="EMBL/GenBank/DDBJ databases">
        <title>Draft genome of the parsitic nematode Ancylostoma duodenale.</title>
        <authorList>
            <person name="Mitreva M."/>
        </authorList>
    </citation>
    <scope>NUCLEOTIDE SEQUENCE [LARGE SCALE GENOMIC DNA]</scope>
    <source>
        <strain evidence="2 3">Zhejiang</strain>
    </source>
</reference>
<dbReference type="GO" id="GO:0071339">
    <property type="term" value="C:MLL1 complex"/>
    <property type="evidence" value="ECO:0007669"/>
    <property type="project" value="TreeGrafter"/>
</dbReference>
<dbReference type="OrthoDB" id="10021571at2759"/>